<keyword evidence="1 6" id="KW-0489">Methyltransferase</keyword>
<dbReference type="InterPro" id="IPR004556">
    <property type="entry name" value="HemK-like"/>
</dbReference>
<evidence type="ECO:0000256" key="1">
    <source>
        <dbReference type="ARBA" id="ARBA00022603"/>
    </source>
</evidence>
<reference evidence="6 7" key="1">
    <citation type="journal article" date="2019" name="Int. J. Syst. Evol. Microbiol.">
        <title>The Global Catalogue of Microorganisms (GCM) 10K type strain sequencing project: providing services to taxonomists for standard genome sequencing and annotation.</title>
        <authorList>
            <consortium name="The Broad Institute Genomics Platform"/>
            <consortium name="The Broad Institute Genome Sequencing Center for Infectious Disease"/>
            <person name="Wu L."/>
            <person name="Ma J."/>
        </authorList>
    </citation>
    <scope>NUCLEOTIDE SEQUENCE [LARGE SCALE GENOMIC DNA]</scope>
    <source>
        <strain evidence="6 7">JCM 16374</strain>
    </source>
</reference>
<dbReference type="Pfam" id="PF13649">
    <property type="entry name" value="Methyltransf_25"/>
    <property type="match status" value="1"/>
</dbReference>
<keyword evidence="2" id="KW-0808">Transferase</keyword>
<dbReference type="CDD" id="cd02440">
    <property type="entry name" value="AdoMet_MTases"/>
    <property type="match status" value="1"/>
</dbReference>
<dbReference type="InterPro" id="IPR029063">
    <property type="entry name" value="SAM-dependent_MTases_sf"/>
</dbReference>
<organism evidence="6 7">
    <name type="scientific">Streptomyces lunalinharesii</name>
    <dbReference type="NCBI Taxonomy" id="333384"/>
    <lineage>
        <taxon>Bacteria</taxon>
        <taxon>Bacillati</taxon>
        <taxon>Actinomycetota</taxon>
        <taxon>Actinomycetes</taxon>
        <taxon>Kitasatosporales</taxon>
        <taxon>Streptomycetaceae</taxon>
        <taxon>Streptomyces</taxon>
    </lineage>
</organism>
<evidence type="ECO:0000313" key="7">
    <source>
        <dbReference type="Proteomes" id="UP001500994"/>
    </source>
</evidence>
<sequence>MTATSTALRLWLVLRDRLKAARTPQPDEDAAALVAAALGTRSGAIRWLDEVPEDQVAVGHRLCARRTDGEPLAYVLGAMDFRGLRLSIDERVLVPRRKTETLAALAAEELGKLLTGQDLVRVADVGTGSGAVLLYMLTAGREHTGRIRAYGLDCSHDALDVARSNAASLGLQAPVQWLQGDLVDPLPQRVHLMTVNLPYLPAAEVSAPPPETLREPTEAVFGGGTTGIETLRRFYTAAPGKVTADGMCLAEVPETHAEELHAAALAGFRSAELLADLSGVPRLLLARCSRDTDVEEGL</sequence>
<dbReference type="EMBL" id="BAAARK010000024">
    <property type="protein sequence ID" value="GAA2679463.1"/>
    <property type="molecule type" value="Genomic_DNA"/>
</dbReference>
<keyword evidence="3" id="KW-0949">S-adenosyl-L-methionine</keyword>
<evidence type="ECO:0000256" key="2">
    <source>
        <dbReference type="ARBA" id="ARBA00022679"/>
    </source>
</evidence>
<dbReference type="SUPFAM" id="SSF53335">
    <property type="entry name" value="S-adenosyl-L-methionine-dependent methyltransferases"/>
    <property type="match status" value="1"/>
</dbReference>
<evidence type="ECO:0000256" key="3">
    <source>
        <dbReference type="ARBA" id="ARBA00022691"/>
    </source>
</evidence>
<evidence type="ECO:0000313" key="6">
    <source>
        <dbReference type="EMBL" id="GAA2679463.1"/>
    </source>
</evidence>
<feature type="domain" description="Methyltransferase" evidence="4">
    <location>
        <begin position="122"/>
        <end position="187"/>
    </location>
</feature>
<evidence type="ECO:0000259" key="5">
    <source>
        <dbReference type="Pfam" id="PF17827"/>
    </source>
</evidence>
<dbReference type="NCBIfam" id="TIGR00536">
    <property type="entry name" value="hemK_fam"/>
    <property type="match status" value="1"/>
</dbReference>
<comment type="caution">
    <text evidence="6">The sequence shown here is derived from an EMBL/GenBank/DDBJ whole genome shotgun (WGS) entry which is preliminary data.</text>
</comment>
<dbReference type="GO" id="GO:0032259">
    <property type="term" value="P:methylation"/>
    <property type="evidence" value="ECO:0007669"/>
    <property type="project" value="UniProtKB-KW"/>
</dbReference>
<dbReference type="InterPro" id="IPR050320">
    <property type="entry name" value="N5-glutamine_MTase"/>
</dbReference>
<proteinExistence type="predicted"/>
<dbReference type="PANTHER" id="PTHR18895">
    <property type="entry name" value="HEMK METHYLTRANSFERASE"/>
    <property type="match status" value="1"/>
</dbReference>
<feature type="domain" description="Release factor glutamine methyltransferase N-terminal" evidence="5">
    <location>
        <begin position="15"/>
        <end position="77"/>
    </location>
</feature>
<dbReference type="Proteomes" id="UP001500994">
    <property type="component" value="Unassembled WGS sequence"/>
</dbReference>
<dbReference type="Gene3D" id="3.40.50.150">
    <property type="entry name" value="Vaccinia Virus protein VP39"/>
    <property type="match status" value="1"/>
</dbReference>
<gene>
    <name evidence="6" type="primary">prmC_2</name>
    <name evidence="6" type="ORF">GCM10009864_59580</name>
</gene>
<dbReference type="RefSeq" id="WP_344581737.1">
    <property type="nucleotide sequence ID" value="NZ_BAAARK010000024.1"/>
</dbReference>
<dbReference type="Gene3D" id="1.10.8.10">
    <property type="entry name" value="DNA helicase RuvA subunit, C-terminal domain"/>
    <property type="match status" value="1"/>
</dbReference>
<dbReference type="Pfam" id="PF17827">
    <property type="entry name" value="PrmC_N"/>
    <property type="match status" value="1"/>
</dbReference>
<dbReference type="GO" id="GO:0008168">
    <property type="term" value="F:methyltransferase activity"/>
    <property type="evidence" value="ECO:0007669"/>
    <property type="project" value="UniProtKB-KW"/>
</dbReference>
<name>A0ABN3SKR3_9ACTN</name>
<dbReference type="InterPro" id="IPR040758">
    <property type="entry name" value="PrmC_N"/>
</dbReference>
<dbReference type="InterPro" id="IPR041698">
    <property type="entry name" value="Methyltransf_25"/>
</dbReference>
<protein>
    <submittedName>
        <fullName evidence="6">Peptide chain release factor N(5)-glutamine methyltransferase</fullName>
    </submittedName>
</protein>
<keyword evidence="7" id="KW-1185">Reference proteome</keyword>
<accession>A0ABN3SKR3</accession>
<evidence type="ECO:0000259" key="4">
    <source>
        <dbReference type="Pfam" id="PF13649"/>
    </source>
</evidence>
<dbReference type="PANTHER" id="PTHR18895:SF74">
    <property type="entry name" value="MTRF1L RELEASE FACTOR GLUTAMINE METHYLTRANSFERASE"/>
    <property type="match status" value="1"/>
</dbReference>